<protein>
    <submittedName>
        <fullName evidence="1">Uncharacterized protein</fullName>
    </submittedName>
</protein>
<name>A0A4Q0I8U2_9FIRM</name>
<proteinExistence type="predicted"/>
<evidence type="ECO:0000313" key="1">
    <source>
        <dbReference type="EMBL" id="RXE60365.1"/>
    </source>
</evidence>
<reference evidence="2" key="1">
    <citation type="submission" date="2018-11" db="EMBL/GenBank/DDBJ databases">
        <title>Genome sequencing of a novel mesophilic and cellulolytic organism within the genus Hungateiclostridium.</title>
        <authorList>
            <person name="Rettenmaier R."/>
            <person name="Liebl W."/>
            <person name="Zverlov V."/>
        </authorList>
    </citation>
    <scope>NUCLEOTIDE SEQUENCE [LARGE SCALE GENOMIC DNA]</scope>
    <source>
        <strain evidence="2">N2K1</strain>
    </source>
</reference>
<evidence type="ECO:0000313" key="2">
    <source>
        <dbReference type="Proteomes" id="UP000289166"/>
    </source>
</evidence>
<organism evidence="1 2">
    <name type="scientific">Acetivibrio mesophilus</name>
    <dbReference type="NCBI Taxonomy" id="2487273"/>
    <lineage>
        <taxon>Bacteria</taxon>
        <taxon>Bacillati</taxon>
        <taxon>Bacillota</taxon>
        <taxon>Clostridia</taxon>
        <taxon>Eubacteriales</taxon>
        <taxon>Oscillospiraceae</taxon>
        <taxon>Acetivibrio</taxon>
    </lineage>
</organism>
<gene>
    <name evidence="1" type="ORF">EFD62_00025</name>
</gene>
<dbReference type="AlphaFoldDB" id="A0A4Q0I8U2"/>
<comment type="caution">
    <text evidence="1">The sequence shown here is derived from an EMBL/GenBank/DDBJ whole genome shotgun (WGS) entry which is preliminary data.</text>
</comment>
<sequence>MLKKDCIKSDTQNYLYSQLKQHLAMHLIILTDNQILISGYNVDPFTASIEFEMTAALAREVKGNYTKIGGSNNLAYQLIQSFSPEIISLLTIDRYLLFS</sequence>
<dbReference type="EMBL" id="RLII01000001">
    <property type="protein sequence ID" value="RXE60365.1"/>
    <property type="molecule type" value="Genomic_DNA"/>
</dbReference>
<accession>A0A4Q0I8U2</accession>
<keyword evidence="2" id="KW-1185">Reference proteome</keyword>
<dbReference type="Proteomes" id="UP000289166">
    <property type="component" value="Unassembled WGS sequence"/>
</dbReference>